<dbReference type="AlphaFoldDB" id="A0AAN8KGF4"/>
<sequence>MCSANSLTAPSPAALWQEYLAALIATTGASRGTALSPARFRQSTSGASLPVGGRDGGMKWRGDLLPVQISVIHHGFDLTLDVLAQLPDLTACPLGQLVSQGLGLGVLTGG</sequence>
<dbReference type="EMBL" id="JAGTTL010000210">
    <property type="protein sequence ID" value="KAK6290862.1"/>
    <property type="molecule type" value="Genomic_DNA"/>
</dbReference>
<accession>A0AAN8KGF4</accession>
<feature type="non-terminal residue" evidence="1">
    <location>
        <position position="110"/>
    </location>
</feature>
<evidence type="ECO:0000313" key="2">
    <source>
        <dbReference type="Proteomes" id="UP001356427"/>
    </source>
</evidence>
<protein>
    <submittedName>
        <fullName evidence="1">Uncharacterized protein</fullName>
    </submittedName>
</protein>
<reference evidence="1 2" key="1">
    <citation type="submission" date="2021-04" db="EMBL/GenBank/DDBJ databases">
        <authorList>
            <person name="De Guttry C."/>
            <person name="Zahm M."/>
            <person name="Klopp C."/>
            <person name="Cabau C."/>
            <person name="Louis A."/>
            <person name="Berthelot C."/>
            <person name="Parey E."/>
            <person name="Roest Crollius H."/>
            <person name="Montfort J."/>
            <person name="Robinson-Rechavi M."/>
            <person name="Bucao C."/>
            <person name="Bouchez O."/>
            <person name="Gislard M."/>
            <person name="Lluch J."/>
            <person name="Milhes M."/>
            <person name="Lampietro C."/>
            <person name="Lopez Roques C."/>
            <person name="Donnadieu C."/>
            <person name="Braasch I."/>
            <person name="Desvignes T."/>
            <person name="Postlethwait J."/>
            <person name="Bobe J."/>
            <person name="Wedekind C."/>
            <person name="Guiguen Y."/>
        </authorList>
    </citation>
    <scope>NUCLEOTIDE SEQUENCE [LARGE SCALE GENOMIC DNA]</scope>
    <source>
        <strain evidence="1">Cs_M1</strain>
        <tissue evidence="1">Blood</tissue>
    </source>
</reference>
<dbReference type="Proteomes" id="UP001356427">
    <property type="component" value="Unassembled WGS sequence"/>
</dbReference>
<comment type="caution">
    <text evidence="1">The sequence shown here is derived from an EMBL/GenBank/DDBJ whole genome shotgun (WGS) entry which is preliminary data.</text>
</comment>
<name>A0AAN8KGF4_9TELE</name>
<keyword evidence="2" id="KW-1185">Reference proteome</keyword>
<evidence type="ECO:0000313" key="1">
    <source>
        <dbReference type="EMBL" id="KAK6290862.1"/>
    </source>
</evidence>
<proteinExistence type="predicted"/>
<gene>
    <name evidence="1" type="ORF">J4Q44_G00387390</name>
</gene>
<organism evidence="1 2">
    <name type="scientific">Coregonus suidteri</name>
    <dbReference type="NCBI Taxonomy" id="861788"/>
    <lineage>
        <taxon>Eukaryota</taxon>
        <taxon>Metazoa</taxon>
        <taxon>Chordata</taxon>
        <taxon>Craniata</taxon>
        <taxon>Vertebrata</taxon>
        <taxon>Euteleostomi</taxon>
        <taxon>Actinopterygii</taxon>
        <taxon>Neopterygii</taxon>
        <taxon>Teleostei</taxon>
        <taxon>Protacanthopterygii</taxon>
        <taxon>Salmoniformes</taxon>
        <taxon>Salmonidae</taxon>
        <taxon>Coregoninae</taxon>
        <taxon>Coregonus</taxon>
    </lineage>
</organism>